<accession>A0A1C6TJ19</accession>
<dbReference type="EMBL" id="FMHW01000002">
    <property type="protein sequence ID" value="SCL41734.1"/>
    <property type="molecule type" value="Genomic_DNA"/>
</dbReference>
<dbReference type="Pfam" id="PF19291">
    <property type="entry name" value="TREH_N"/>
    <property type="match status" value="1"/>
</dbReference>
<dbReference type="Proteomes" id="UP000198959">
    <property type="component" value="Unassembled WGS sequence"/>
</dbReference>
<feature type="region of interest" description="Disordered" evidence="1">
    <location>
        <begin position="827"/>
        <end position="853"/>
    </location>
</feature>
<evidence type="ECO:0000313" key="5">
    <source>
        <dbReference type="Proteomes" id="UP000198959"/>
    </source>
</evidence>
<protein>
    <submittedName>
        <fullName evidence="4">Trehalose-phosphatase</fullName>
    </submittedName>
</protein>
<evidence type="ECO:0000259" key="3">
    <source>
        <dbReference type="Pfam" id="PF19291"/>
    </source>
</evidence>
<dbReference type="Pfam" id="PF02358">
    <property type="entry name" value="Trehalose_PPase"/>
    <property type="match status" value="1"/>
</dbReference>
<dbReference type="CDD" id="cd01627">
    <property type="entry name" value="HAD_TPP"/>
    <property type="match status" value="1"/>
</dbReference>
<name>A0A1C6TJ19_9ACTN</name>
<dbReference type="PANTHER" id="PTHR31616">
    <property type="entry name" value="TREHALASE"/>
    <property type="match status" value="1"/>
</dbReference>
<dbReference type="InterPro" id="IPR008928">
    <property type="entry name" value="6-hairpin_glycosidase_sf"/>
</dbReference>
<dbReference type="InterPro" id="IPR023214">
    <property type="entry name" value="HAD_sf"/>
</dbReference>
<sequence length="853" mass="92951">MNTTATETTQTSEVMDPELRAAIGRIARVPQLLVACDYDGTLAPIVEDPSKAVPLHESVAAVRALAALPQTSVAVVSGRALRDLAALSRLPSEVHLVGSHGSEFDIGFVERLSPELIAVRTRMRNELRDIAAAHPGVRLERKPASVAVHTRGVPPQIAAQAVEAVRNGPATWDGVTVTQGKEVIELSVVATHKGTAMDQLRTQLAASAVLFIGDDVTDENAFGNLHGPDVGIKIGPGETKAQYRVAEPIEAARALALLLETRRHWLFGERAVPIERHSMLANGRTVALLTPEAKISWLCHPKPDSAAIFADLVGGSPAGHFSVAPERGGIPLGQRYRSGTMTVETRWSGLTVTDWLDRPSSDHVPSESTMVSGDSTLIRVLTGSGRVRLEFAPRPEFGQVAVQLQPLGDGLLVLGSNEPVALYSPGVQWQVTNDGGYETAKAVVDLAAAGGQVTCELRFGTHSLEHHRVPVHERQTLAEQPWKDWAASLRLPQTARDLVVRSALTLRGLCHEATGSILAAATTSLPEELGGVRNWDYRYCWLRDASMTARVLVDLGSIEEAEALLRWVDGCIERTGGHPERLHPLYTVDGYELGAEAVIDTLPGYAGSRPVRVGNLANHQLQLDVFGPIADLIAAVADARGSVRETEWRVLENMVEAVRRRWHEPDHGIWEARLPPRHHIFSKVMCWMTVDRALNVIRQHGEGDRPEWVELRERIAANVLEHGWHEGVEAYSVAYGDEEMDASSLWIGLSGLLPGDDPRFLSTVLKIEADLRSGPVVYRYHWDDGLPGREGGFHICTAWLIEAYLRTGRRTDAEELFTQMIDTAGPTGLLPSSTTRSPSVGWATTRRRTATSG</sequence>
<dbReference type="Gene3D" id="1.50.10.10">
    <property type="match status" value="1"/>
</dbReference>
<dbReference type="SUPFAM" id="SSF56784">
    <property type="entry name" value="HAD-like"/>
    <property type="match status" value="1"/>
</dbReference>
<evidence type="ECO:0000259" key="2">
    <source>
        <dbReference type="Pfam" id="PF00723"/>
    </source>
</evidence>
<feature type="domain" description="Trehalase-like N-terminal" evidence="3">
    <location>
        <begin position="260"/>
        <end position="482"/>
    </location>
</feature>
<organism evidence="4 5">
    <name type="scientific">Micromonospora pallida</name>
    <dbReference type="NCBI Taxonomy" id="145854"/>
    <lineage>
        <taxon>Bacteria</taxon>
        <taxon>Bacillati</taxon>
        <taxon>Actinomycetota</taxon>
        <taxon>Actinomycetes</taxon>
        <taxon>Micromonosporales</taxon>
        <taxon>Micromonosporaceae</taxon>
        <taxon>Micromonospora</taxon>
    </lineage>
</organism>
<dbReference type="GO" id="GO:0004553">
    <property type="term" value="F:hydrolase activity, hydrolyzing O-glycosyl compounds"/>
    <property type="evidence" value="ECO:0007669"/>
    <property type="project" value="UniProtKB-ARBA"/>
</dbReference>
<dbReference type="InterPro" id="IPR045582">
    <property type="entry name" value="Trehalase-like_N"/>
</dbReference>
<dbReference type="InterPro" id="IPR011613">
    <property type="entry name" value="GH15-like"/>
</dbReference>
<dbReference type="PANTHER" id="PTHR31616:SF0">
    <property type="entry name" value="GLUCAN 1,4-ALPHA-GLUCOSIDASE"/>
    <property type="match status" value="1"/>
</dbReference>
<evidence type="ECO:0000256" key="1">
    <source>
        <dbReference type="SAM" id="MobiDB-lite"/>
    </source>
</evidence>
<dbReference type="SUPFAM" id="SSF48208">
    <property type="entry name" value="Six-hairpin glycosidases"/>
    <property type="match status" value="1"/>
</dbReference>
<dbReference type="InterPro" id="IPR003337">
    <property type="entry name" value="Trehalose_PPase"/>
</dbReference>
<dbReference type="InterPro" id="IPR036412">
    <property type="entry name" value="HAD-like_sf"/>
</dbReference>
<keyword evidence="5" id="KW-1185">Reference proteome</keyword>
<dbReference type="AlphaFoldDB" id="A0A1C6TJ19"/>
<dbReference type="InterPro" id="IPR012341">
    <property type="entry name" value="6hp_glycosidase-like_sf"/>
</dbReference>
<evidence type="ECO:0000313" key="4">
    <source>
        <dbReference type="EMBL" id="SCL41734.1"/>
    </source>
</evidence>
<gene>
    <name evidence="4" type="ORF">GA0074692_6470</name>
</gene>
<dbReference type="GO" id="GO:0005992">
    <property type="term" value="P:trehalose biosynthetic process"/>
    <property type="evidence" value="ECO:0007669"/>
    <property type="project" value="InterPro"/>
</dbReference>
<dbReference type="Gene3D" id="3.30.70.1020">
    <property type="entry name" value="Trehalose-6-phosphate phosphatase related protein, domain 2"/>
    <property type="match status" value="1"/>
</dbReference>
<proteinExistence type="predicted"/>
<dbReference type="Gene3D" id="3.40.50.1000">
    <property type="entry name" value="HAD superfamily/HAD-like"/>
    <property type="match status" value="1"/>
</dbReference>
<reference evidence="5" key="1">
    <citation type="submission" date="2016-06" db="EMBL/GenBank/DDBJ databases">
        <authorList>
            <person name="Varghese N."/>
            <person name="Submissions Spin"/>
        </authorList>
    </citation>
    <scope>NUCLEOTIDE SEQUENCE [LARGE SCALE GENOMIC DNA]</scope>
    <source>
        <strain evidence="5">DSM 43817</strain>
    </source>
</reference>
<dbReference type="STRING" id="145854.GA0074692_6470"/>
<dbReference type="NCBIfam" id="TIGR00685">
    <property type="entry name" value="T6PP"/>
    <property type="match status" value="1"/>
</dbReference>
<feature type="domain" description="GH15-like" evidence="2">
    <location>
        <begin position="494"/>
        <end position="823"/>
    </location>
</feature>
<dbReference type="Pfam" id="PF00723">
    <property type="entry name" value="Glyco_hydro_15"/>
    <property type="match status" value="1"/>
</dbReference>